<dbReference type="Pfam" id="PF01590">
    <property type="entry name" value="GAF"/>
    <property type="match status" value="1"/>
</dbReference>
<dbReference type="Proteomes" id="UP001195483">
    <property type="component" value="Unassembled WGS sequence"/>
</dbReference>
<reference evidence="2" key="2">
    <citation type="journal article" date="2021" name="Genome Biol. Evol.">
        <title>Developing a high-quality reference genome for a parasitic bivalve with doubly uniparental inheritance (Bivalvia: Unionida).</title>
        <authorList>
            <person name="Smith C.H."/>
        </authorList>
    </citation>
    <scope>NUCLEOTIDE SEQUENCE</scope>
    <source>
        <strain evidence="2">CHS0354</strain>
        <tissue evidence="2">Mantle</tissue>
    </source>
</reference>
<comment type="caution">
    <text evidence="2">The sequence shown here is derived from an EMBL/GenBank/DDBJ whole genome shotgun (WGS) entry which is preliminary data.</text>
</comment>
<organism evidence="2 3">
    <name type="scientific">Potamilus streckersoni</name>
    <dbReference type="NCBI Taxonomy" id="2493646"/>
    <lineage>
        <taxon>Eukaryota</taxon>
        <taxon>Metazoa</taxon>
        <taxon>Spiralia</taxon>
        <taxon>Lophotrochozoa</taxon>
        <taxon>Mollusca</taxon>
        <taxon>Bivalvia</taxon>
        <taxon>Autobranchia</taxon>
        <taxon>Heteroconchia</taxon>
        <taxon>Palaeoheterodonta</taxon>
        <taxon>Unionida</taxon>
        <taxon>Unionoidea</taxon>
        <taxon>Unionidae</taxon>
        <taxon>Ambleminae</taxon>
        <taxon>Lampsilini</taxon>
        <taxon>Potamilus</taxon>
    </lineage>
</organism>
<dbReference type="SMART" id="SM00065">
    <property type="entry name" value="GAF"/>
    <property type="match status" value="1"/>
</dbReference>
<feature type="domain" description="GAF" evidence="1">
    <location>
        <begin position="182"/>
        <end position="338"/>
    </location>
</feature>
<dbReference type="SUPFAM" id="SSF55781">
    <property type="entry name" value="GAF domain-like"/>
    <property type="match status" value="1"/>
</dbReference>
<gene>
    <name evidence="2" type="ORF">CHS0354_031325</name>
</gene>
<reference evidence="2" key="1">
    <citation type="journal article" date="2021" name="Genome Biol. Evol.">
        <title>A High-Quality Reference Genome for a Parasitic Bivalve with Doubly Uniparental Inheritance (Bivalvia: Unionida).</title>
        <authorList>
            <person name="Smith C.H."/>
        </authorList>
    </citation>
    <scope>NUCLEOTIDE SEQUENCE</scope>
    <source>
        <strain evidence="2">CHS0354</strain>
    </source>
</reference>
<dbReference type="Gene3D" id="3.30.450.40">
    <property type="match status" value="1"/>
</dbReference>
<keyword evidence="3" id="KW-1185">Reference proteome</keyword>
<evidence type="ECO:0000313" key="3">
    <source>
        <dbReference type="Proteomes" id="UP001195483"/>
    </source>
</evidence>
<proteinExistence type="predicted"/>
<reference evidence="2" key="3">
    <citation type="submission" date="2023-05" db="EMBL/GenBank/DDBJ databases">
        <authorList>
            <person name="Smith C.H."/>
        </authorList>
    </citation>
    <scope>NUCLEOTIDE SEQUENCE</scope>
    <source>
        <strain evidence="2">CHS0354</strain>
        <tissue evidence="2">Mantle</tissue>
    </source>
</reference>
<evidence type="ECO:0000313" key="2">
    <source>
        <dbReference type="EMBL" id="KAK3607824.1"/>
    </source>
</evidence>
<name>A0AAE0TCH3_9BIVA</name>
<protein>
    <recommendedName>
        <fullName evidence="1">GAF domain-containing protein</fullName>
    </recommendedName>
</protein>
<dbReference type="AlphaFoldDB" id="A0AAE0TCH3"/>
<evidence type="ECO:0000259" key="1">
    <source>
        <dbReference type="SMART" id="SM00065"/>
    </source>
</evidence>
<accession>A0AAE0TCH3</accession>
<sequence>MLSQRSVEDWLEANPEAMQDYFLRKADIELINRWLLKHGFQTLQDYINCSVKISLSPTSGPSSPNDVRYGETFFNSKHNRSNSKKHLRQDYAKSKFKNMFRTYEPGTAQEVGTGPRRSSLKDMRMFRSLPPNTMNMLSLLIQSKVRLPRYPSKDIDLKRDMRHRNEREFFMEIVKEIANDLDLLSLSEKMMVNVSILVDGDRSSVFVVEGKNTPRPSLISRIFDVHAGTHVLPSTSANSCVRVPWGKGIIGHVAETGEVVNLKEASLDERYNDEVDRITGYKTKSLLCMPIKNGDDEIVGVAQVINKTSEGAFSKEDEKIKQGRRGFQCDLRYPGQVNPVGRVIRACPIEIQRTDWKVNLG</sequence>
<dbReference type="InterPro" id="IPR029016">
    <property type="entry name" value="GAF-like_dom_sf"/>
</dbReference>
<dbReference type="InterPro" id="IPR003018">
    <property type="entry name" value="GAF"/>
</dbReference>
<dbReference type="EMBL" id="JAEAOA010001875">
    <property type="protein sequence ID" value="KAK3607824.1"/>
    <property type="molecule type" value="Genomic_DNA"/>
</dbReference>